<dbReference type="Gene3D" id="3.30.470.20">
    <property type="entry name" value="ATP-grasp fold, B domain"/>
    <property type="match status" value="1"/>
</dbReference>
<organism evidence="3 4">
    <name type="scientific">Flaviflexus ciconiae</name>
    <dbReference type="NCBI Taxonomy" id="2496867"/>
    <lineage>
        <taxon>Bacteria</taxon>
        <taxon>Bacillati</taxon>
        <taxon>Actinomycetota</taxon>
        <taxon>Actinomycetes</taxon>
        <taxon>Actinomycetales</taxon>
        <taxon>Actinomycetaceae</taxon>
        <taxon>Flaviflexus</taxon>
    </lineage>
</organism>
<dbReference type="EMBL" id="CP034593">
    <property type="protein sequence ID" value="AZQ77625.1"/>
    <property type="molecule type" value="Genomic_DNA"/>
</dbReference>
<keyword evidence="1" id="KW-0067">ATP-binding</keyword>
<dbReference type="PROSITE" id="PS50975">
    <property type="entry name" value="ATP_GRASP"/>
    <property type="match status" value="1"/>
</dbReference>
<dbReference type="Proteomes" id="UP000280344">
    <property type="component" value="Chromosome"/>
</dbReference>
<name>A0A3S9PZ32_9ACTO</name>
<proteinExistence type="predicted"/>
<keyword evidence="4" id="KW-1185">Reference proteome</keyword>
<dbReference type="Pfam" id="PF15632">
    <property type="entry name" value="ATPgrasp_Ter"/>
    <property type="match status" value="1"/>
</dbReference>
<reference evidence="3 4" key="1">
    <citation type="submission" date="2018-12" db="EMBL/GenBank/DDBJ databases">
        <title>Complete genome sequence of Flaviflexus sp. H23T48.</title>
        <authorList>
            <person name="Bae J.-W."/>
            <person name="Lee J.-Y."/>
        </authorList>
    </citation>
    <scope>NUCLEOTIDE SEQUENCE [LARGE SCALE GENOMIC DNA]</scope>
    <source>
        <strain evidence="3 4">H23T48</strain>
    </source>
</reference>
<evidence type="ECO:0000259" key="2">
    <source>
        <dbReference type="PROSITE" id="PS50975"/>
    </source>
</evidence>
<evidence type="ECO:0000256" key="1">
    <source>
        <dbReference type="PROSITE-ProRule" id="PRU00409"/>
    </source>
</evidence>
<evidence type="ECO:0000313" key="3">
    <source>
        <dbReference type="EMBL" id="AZQ77625.1"/>
    </source>
</evidence>
<dbReference type="GO" id="GO:0046872">
    <property type="term" value="F:metal ion binding"/>
    <property type="evidence" value="ECO:0007669"/>
    <property type="project" value="InterPro"/>
</dbReference>
<accession>A0A3S9PZ32</accession>
<dbReference type="OrthoDB" id="5420347at2"/>
<sequence length="450" mass="50115">MVSKPVLIRNRFAYQQKRESSIKHRLPRLWQTRSMAISRPELMPVLLGTDVGTYSCARMFHEAFGCTSVSVSGMSRGSISHSNIIDPVYVGRGGTLNDQLMIETLEKIADTDRTPIIMPFMDRDVDLVLNYRDRLEKAGYVIPLAPTETVERASDKAVVNAICKERGLPTITTVPVPLDTDAGTWPGLLESITFPAVIKPRDGGMDYGKLQFSGQRKAYDAPDLDSAMKTLAKIQDAGFAGVMLVQDMVVGDDTQSWIVTGYVDSRGTITAIATGRQILGLHQSSFIGNAGIIHVTDHPELRRIAGEMIDALGLRGFFSIDIKIDSRTNMPHVLDVNPRWGRGSYYSVVGGVNLARAMVADFIDDIALPPIVAEKEGVYAFVPPVTVLRWVRDKDLRRHLVKLMLKRRPVHPLSYSKDPNFKRFAYRYAADFNQLKALIQNYPTPTETTF</sequence>
<dbReference type="GO" id="GO:0005524">
    <property type="term" value="F:ATP binding"/>
    <property type="evidence" value="ECO:0007669"/>
    <property type="project" value="UniProtKB-UniRule"/>
</dbReference>
<protein>
    <submittedName>
        <fullName evidence="3">ATP-grasp domain-containing protein</fullName>
    </submittedName>
</protein>
<dbReference type="InterPro" id="IPR011761">
    <property type="entry name" value="ATP-grasp"/>
</dbReference>
<evidence type="ECO:0000313" key="4">
    <source>
        <dbReference type="Proteomes" id="UP000280344"/>
    </source>
</evidence>
<dbReference type="SUPFAM" id="SSF56059">
    <property type="entry name" value="Glutathione synthetase ATP-binding domain-like"/>
    <property type="match status" value="1"/>
</dbReference>
<dbReference type="KEGG" id="flh:EJ997_10045"/>
<feature type="domain" description="ATP-grasp" evidence="2">
    <location>
        <begin position="160"/>
        <end position="363"/>
    </location>
</feature>
<keyword evidence="1" id="KW-0547">Nucleotide-binding</keyword>
<dbReference type="AlphaFoldDB" id="A0A3S9PZ32"/>
<gene>
    <name evidence="3" type="ORF">EJ997_10045</name>
</gene>